<dbReference type="SUPFAM" id="SSF53613">
    <property type="entry name" value="Ribokinase-like"/>
    <property type="match status" value="1"/>
</dbReference>
<dbReference type="PANTHER" id="PTHR46566">
    <property type="entry name" value="1-PHOSPHOFRUCTOKINASE-RELATED"/>
    <property type="match status" value="1"/>
</dbReference>
<feature type="domain" description="Carbohydrate kinase PfkB" evidence="2">
    <location>
        <begin position="139"/>
        <end position="335"/>
    </location>
</feature>
<name>A0ABP3C3Z6_9MICO</name>
<gene>
    <name evidence="3" type="ORF">NCCP602_03200</name>
</gene>
<dbReference type="InterPro" id="IPR029056">
    <property type="entry name" value="Ribokinase-like"/>
</dbReference>
<comment type="caution">
    <text evidence="3">The sequence shown here is derived from an EMBL/GenBank/DDBJ whole genome shotgun (WGS) entry which is preliminary data.</text>
</comment>
<feature type="region of interest" description="Disordered" evidence="1">
    <location>
        <begin position="353"/>
        <end position="389"/>
    </location>
</feature>
<dbReference type="Proteomes" id="UP001498238">
    <property type="component" value="Unassembled WGS sequence"/>
</dbReference>
<evidence type="ECO:0000259" key="2">
    <source>
        <dbReference type="Pfam" id="PF00294"/>
    </source>
</evidence>
<dbReference type="PANTHER" id="PTHR46566:SF5">
    <property type="entry name" value="1-PHOSPHOFRUCTOKINASE"/>
    <property type="match status" value="1"/>
</dbReference>
<organism evidence="3 4">
    <name type="scientific">Brevibacterium metallidurans</name>
    <dbReference type="NCBI Taxonomy" id="1482676"/>
    <lineage>
        <taxon>Bacteria</taxon>
        <taxon>Bacillati</taxon>
        <taxon>Actinomycetota</taxon>
        <taxon>Actinomycetes</taxon>
        <taxon>Micrococcales</taxon>
        <taxon>Brevibacteriaceae</taxon>
        <taxon>Brevibacterium</taxon>
    </lineage>
</organism>
<evidence type="ECO:0000313" key="4">
    <source>
        <dbReference type="Proteomes" id="UP001498238"/>
    </source>
</evidence>
<evidence type="ECO:0000256" key="1">
    <source>
        <dbReference type="SAM" id="MobiDB-lite"/>
    </source>
</evidence>
<evidence type="ECO:0000313" key="3">
    <source>
        <dbReference type="EMBL" id="GAA0034359.1"/>
    </source>
</evidence>
<dbReference type="Gene3D" id="3.40.1190.20">
    <property type="match status" value="1"/>
</dbReference>
<protein>
    <submittedName>
        <fullName evidence="3">1-phosphofructokinase family hexose kinase</fullName>
    </submittedName>
</protein>
<keyword evidence="4" id="KW-1185">Reference proteome</keyword>
<sequence>MLTLSPALDLTLEVGELGLGRSHRAAPAAEALGGKGMNVARVLAALGVPVTTYGPVNEDHWPGGSSPGASSFGEGSPGGPGAPGPIWDLTPTPSPLRRSIAVIEGSGRATLVNETAHPHPPEVWAQLQSTVAARLHDPAVRVLVVSGSTPADCPPGLVPELIESAHAAGVTVIVDTSGQALLAAATAGADWVKPNDEELAELFSGDAAATAAPSAATTATDATATAAAATDDLSRTGVLDGVARLIDAGAEHVLLSCGSDGLVLADEAGPRGRARLDEALTGNPTGAGDAAVAALAACLAGRPDPRARLGEDEVVEILTRAVAVSAAAVLMPQAGQIHPDWRALRERVHVDDLRGDDAPTGPNLGDHAPTHHLLGDHTPADPKRTGDRP</sequence>
<dbReference type="EMBL" id="BAAAAF010000001">
    <property type="protein sequence ID" value="GAA0034359.1"/>
    <property type="molecule type" value="Genomic_DNA"/>
</dbReference>
<dbReference type="Pfam" id="PF00294">
    <property type="entry name" value="PfkB"/>
    <property type="match status" value="1"/>
</dbReference>
<feature type="region of interest" description="Disordered" evidence="1">
    <location>
        <begin position="57"/>
        <end position="91"/>
    </location>
</feature>
<accession>A0ABP3C3Z6</accession>
<feature type="compositionally biased region" description="Basic and acidic residues" evidence="1">
    <location>
        <begin position="373"/>
        <end position="389"/>
    </location>
</feature>
<dbReference type="InterPro" id="IPR011611">
    <property type="entry name" value="PfkB_dom"/>
</dbReference>
<reference evidence="3 4" key="1">
    <citation type="submission" date="2024-01" db="EMBL/GenBank/DDBJ databases">
        <title>Characterization of antibiotic resistant novel bacterial strains and their environmental applications.</title>
        <authorList>
            <person name="Manzoor S."/>
            <person name="Abbas S."/>
            <person name="Arshad M."/>
            <person name="Ahmed I."/>
        </authorList>
    </citation>
    <scope>NUCLEOTIDE SEQUENCE [LARGE SCALE GENOMIC DNA]</scope>
    <source>
        <strain evidence="3 4">NCCP-602</strain>
    </source>
</reference>
<proteinExistence type="predicted"/>
<feature type="compositionally biased region" description="Low complexity" evidence="1">
    <location>
        <begin position="62"/>
        <end position="74"/>
    </location>
</feature>